<protein>
    <submittedName>
        <fullName evidence="1">Uncharacterized protein</fullName>
    </submittedName>
</protein>
<proteinExistence type="predicted"/>
<dbReference type="EMBL" id="CM045764">
    <property type="protein sequence ID" value="KAI8007708.1"/>
    <property type="molecule type" value="Genomic_DNA"/>
</dbReference>
<reference evidence="1 2" key="1">
    <citation type="journal article" date="2022" name="Plant J.">
        <title>Chromosome-level genome of Camellia lanceoleosa provides a valuable resource for understanding genome evolution and self-incompatibility.</title>
        <authorList>
            <person name="Gong W."/>
            <person name="Xiao S."/>
            <person name="Wang L."/>
            <person name="Liao Z."/>
            <person name="Chang Y."/>
            <person name="Mo W."/>
            <person name="Hu G."/>
            <person name="Li W."/>
            <person name="Zhao G."/>
            <person name="Zhu H."/>
            <person name="Hu X."/>
            <person name="Ji K."/>
            <person name="Xiang X."/>
            <person name="Song Q."/>
            <person name="Yuan D."/>
            <person name="Jin S."/>
            <person name="Zhang L."/>
        </authorList>
    </citation>
    <scope>NUCLEOTIDE SEQUENCE [LARGE SCALE GENOMIC DNA]</scope>
    <source>
        <strain evidence="1">SQ_2022a</strain>
    </source>
</reference>
<keyword evidence="2" id="KW-1185">Reference proteome</keyword>
<accession>A0ACC0H4G3</accession>
<gene>
    <name evidence="1" type="ORF">LOK49_LG07G00758</name>
</gene>
<evidence type="ECO:0000313" key="1">
    <source>
        <dbReference type="EMBL" id="KAI8007708.1"/>
    </source>
</evidence>
<sequence>MEHVSTIVITMKSQVGRIRWGTAIEKSIVLCSAMARWKKMRMWHAKWINVGKEGLDDGNIILSTTVSIINESDTVCGSKSWTDTINRLYKTQGRCA</sequence>
<comment type="caution">
    <text evidence="1">The sequence shown here is derived from an EMBL/GenBank/DDBJ whole genome shotgun (WGS) entry which is preliminary data.</text>
</comment>
<name>A0ACC0H4G3_9ERIC</name>
<evidence type="ECO:0000313" key="2">
    <source>
        <dbReference type="Proteomes" id="UP001060215"/>
    </source>
</evidence>
<dbReference type="Proteomes" id="UP001060215">
    <property type="component" value="Chromosome 7"/>
</dbReference>
<organism evidence="1 2">
    <name type="scientific">Camellia lanceoleosa</name>
    <dbReference type="NCBI Taxonomy" id="1840588"/>
    <lineage>
        <taxon>Eukaryota</taxon>
        <taxon>Viridiplantae</taxon>
        <taxon>Streptophyta</taxon>
        <taxon>Embryophyta</taxon>
        <taxon>Tracheophyta</taxon>
        <taxon>Spermatophyta</taxon>
        <taxon>Magnoliopsida</taxon>
        <taxon>eudicotyledons</taxon>
        <taxon>Gunneridae</taxon>
        <taxon>Pentapetalae</taxon>
        <taxon>asterids</taxon>
        <taxon>Ericales</taxon>
        <taxon>Theaceae</taxon>
        <taxon>Camellia</taxon>
    </lineage>
</organism>